<evidence type="ECO:0000313" key="4">
    <source>
        <dbReference type="Proteomes" id="UP000447434"/>
    </source>
</evidence>
<dbReference type="InterPro" id="IPR009880">
    <property type="entry name" value="Glyoxal_oxidase_N"/>
</dbReference>
<keyword evidence="1" id="KW-0812">Transmembrane</keyword>
<reference evidence="4" key="1">
    <citation type="journal article" date="2020" name="Nat. Commun.">
        <title>Genome sequence of the cluster root forming white lupin.</title>
        <authorList>
            <person name="Hufnagel B."/>
            <person name="Marques A."/>
            <person name="Soriano A."/>
            <person name="Marques L."/>
            <person name="Divol F."/>
            <person name="Doumas P."/>
            <person name="Sallet E."/>
            <person name="Mancinotti D."/>
            <person name="Carrere S."/>
            <person name="Marande W."/>
            <person name="Arribat S."/>
            <person name="Keller J."/>
            <person name="Huneau C."/>
            <person name="Blein T."/>
            <person name="Aime D."/>
            <person name="Laguerre M."/>
            <person name="Taylor J."/>
            <person name="Schubert V."/>
            <person name="Nelson M."/>
            <person name="Geu-Flores F."/>
            <person name="Crespi M."/>
            <person name="Gallardo-Guerrero K."/>
            <person name="Delaux P.-M."/>
            <person name="Salse J."/>
            <person name="Berges H."/>
            <person name="Guyot R."/>
            <person name="Gouzy J."/>
            <person name="Peret B."/>
        </authorList>
    </citation>
    <scope>NUCLEOTIDE SEQUENCE [LARGE SCALE GENOMIC DNA]</scope>
    <source>
        <strain evidence="4">cv. Amiga</strain>
    </source>
</reference>
<protein>
    <submittedName>
        <fullName evidence="3">Putative glyoxal oxidase</fullName>
    </submittedName>
</protein>
<evidence type="ECO:0000259" key="2">
    <source>
        <dbReference type="Pfam" id="PF07250"/>
    </source>
</evidence>
<gene>
    <name evidence="3" type="ORF">Lalb_Chr23g0266261</name>
</gene>
<feature type="transmembrane region" description="Helical" evidence="1">
    <location>
        <begin position="86"/>
        <end position="108"/>
    </location>
</feature>
<name>A0A6A4NGZ2_LUPAL</name>
<dbReference type="AlphaFoldDB" id="A0A6A4NGZ2"/>
<organism evidence="3 4">
    <name type="scientific">Lupinus albus</name>
    <name type="common">White lupine</name>
    <name type="synonym">Lupinus termis</name>
    <dbReference type="NCBI Taxonomy" id="3870"/>
    <lineage>
        <taxon>Eukaryota</taxon>
        <taxon>Viridiplantae</taxon>
        <taxon>Streptophyta</taxon>
        <taxon>Embryophyta</taxon>
        <taxon>Tracheophyta</taxon>
        <taxon>Spermatophyta</taxon>
        <taxon>Magnoliopsida</taxon>
        <taxon>eudicotyledons</taxon>
        <taxon>Gunneridae</taxon>
        <taxon>Pentapetalae</taxon>
        <taxon>rosids</taxon>
        <taxon>fabids</taxon>
        <taxon>Fabales</taxon>
        <taxon>Fabaceae</taxon>
        <taxon>Papilionoideae</taxon>
        <taxon>50 kb inversion clade</taxon>
        <taxon>genistoids sensu lato</taxon>
        <taxon>core genistoids</taxon>
        <taxon>Genisteae</taxon>
        <taxon>Lupinus</taxon>
    </lineage>
</organism>
<proteinExistence type="predicted"/>
<keyword evidence="1" id="KW-0472">Membrane</keyword>
<evidence type="ECO:0000313" key="3">
    <source>
        <dbReference type="EMBL" id="KAE9586724.1"/>
    </source>
</evidence>
<feature type="domain" description="Glyoxal oxidase N-terminal" evidence="2">
    <location>
        <begin position="41"/>
        <end position="103"/>
    </location>
</feature>
<sequence length="114" mass="13411">MVDDMLVQSCGLNESEHQLRKQILNSYNVFFFYTIIYILFFNGRQIIKGGQGQFNNEFFPKSSHDKYTYSLPFLVQTYDKFVQNNLYPFIFLNLDGNLYIFAITALFCSITKTP</sequence>
<comment type="caution">
    <text evidence="3">The sequence shown here is derived from an EMBL/GenBank/DDBJ whole genome shotgun (WGS) entry which is preliminary data.</text>
</comment>
<dbReference type="OrthoDB" id="10604979at2759"/>
<accession>A0A6A4NGZ2</accession>
<dbReference type="EMBL" id="WOCE01000023">
    <property type="protein sequence ID" value="KAE9586724.1"/>
    <property type="molecule type" value="Genomic_DNA"/>
</dbReference>
<dbReference type="Proteomes" id="UP000447434">
    <property type="component" value="Chromosome 23"/>
</dbReference>
<keyword evidence="4" id="KW-1185">Reference proteome</keyword>
<dbReference type="Pfam" id="PF07250">
    <property type="entry name" value="Glyoxal_oxid_N"/>
    <property type="match status" value="1"/>
</dbReference>
<dbReference type="PANTHER" id="PTHR32208">
    <property type="entry name" value="SECRETED PROTEIN-RELATED"/>
    <property type="match status" value="1"/>
</dbReference>
<feature type="transmembrane region" description="Helical" evidence="1">
    <location>
        <begin position="27"/>
        <end position="47"/>
    </location>
</feature>
<evidence type="ECO:0000256" key="1">
    <source>
        <dbReference type="SAM" id="Phobius"/>
    </source>
</evidence>
<dbReference type="PANTHER" id="PTHR32208:SF62">
    <property type="entry name" value="OXIDASE, PUTATIVE, EXPRESSED-RELATED"/>
    <property type="match status" value="1"/>
</dbReference>
<keyword evidence="1" id="KW-1133">Transmembrane helix</keyword>